<protein>
    <submittedName>
        <fullName evidence="1">Uncharacterized protein</fullName>
    </submittedName>
</protein>
<comment type="caution">
    <text evidence="1">The sequence shown here is derived from an EMBL/GenBank/DDBJ whole genome shotgun (WGS) entry which is preliminary data.</text>
</comment>
<accession>A0A0M0K7B8</accession>
<reference evidence="2" key="1">
    <citation type="journal article" date="2015" name="PLoS Genet.">
        <title>Genome Sequence and Transcriptome Analyses of Chrysochromulina tobin: Metabolic Tools for Enhanced Algal Fitness in the Prominent Order Prymnesiales (Haptophyceae).</title>
        <authorList>
            <person name="Hovde B.T."/>
            <person name="Deodato C.R."/>
            <person name="Hunsperger H.M."/>
            <person name="Ryken S.A."/>
            <person name="Yost W."/>
            <person name="Jha R.K."/>
            <person name="Patterson J."/>
            <person name="Monnat R.J. Jr."/>
            <person name="Barlow S.B."/>
            <person name="Starkenburg S.R."/>
            <person name="Cattolico R.A."/>
        </authorList>
    </citation>
    <scope>NUCLEOTIDE SEQUENCE</scope>
    <source>
        <strain evidence="2">CCMP291</strain>
    </source>
</reference>
<keyword evidence="2" id="KW-1185">Reference proteome</keyword>
<dbReference type="OrthoDB" id="10687450at2759"/>
<dbReference type="EMBL" id="JWZX01001212">
    <property type="protein sequence ID" value="KOO34462.1"/>
    <property type="molecule type" value="Genomic_DNA"/>
</dbReference>
<sequence length="487" mass="53281">MAAMSECTSLMNLRFHPGEATDESVSSASSSDNHLLDADKAAQAILEAATNAVRSARAGGSAEGFREASQAVSTALRTYLALGPTPRLLRQRRGLMSEQAGVVAELWTPAAGAWLILLFDVFTHAPLGVVPLDIGPQLRTDTFVWPMHVCLFRRSEQPQLAGRRWSLLVHTREQFRDGIAQEHEPLLRHSDSLIHVDLLSPVSAEELRTAAPRKAVYHKGGQASAAVHQNPEQLRIEAAGGAPLRVLRVQSRRLNAFGVSIGLSPSWGAFDRHRSPFLPAMSMLSSPSGELSNLGHKLIDLDANLEIILAYDDDDGVTSHTAFGQGGCTCTDLQLAYASCRNLDPEGGGSARKFTSTPLPLVWAEEPATTVHDMPQVMLAENDVVALRCWRLSNDFPHEPGGYLWEESSSVLRGWHAAAELRRLNDGKLMPLHFTRDPSDTRDEREAMLSTSTWRHLVVIDAIGVHVLDFLPRACWKRAQKDAALSS</sequence>
<proteinExistence type="predicted"/>
<dbReference type="Proteomes" id="UP000037460">
    <property type="component" value="Unassembled WGS sequence"/>
</dbReference>
<evidence type="ECO:0000313" key="1">
    <source>
        <dbReference type="EMBL" id="KOO34462.1"/>
    </source>
</evidence>
<organism evidence="1 2">
    <name type="scientific">Chrysochromulina tobinii</name>
    <dbReference type="NCBI Taxonomy" id="1460289"/>
    <lineage>
        <taxon>Eukaryota</taxon>
        <taxon>Haptista</taxon>
        <taxon>Haptophyta</taxon>
        <taxon>Prymnesiophyceae</taxon>
        <taxon>Prymnesiales</taxon>
        <taxon>Chrysochromulinaceae</taxon>
        <taxon>Chrysochromulina</taxon>
    </lineage>
</organism>
<dbReference type="AlphaFoldDB" id="A0A0M0K7B8"/>
<name>A0A0M0K7B8_9EUKA</name>
<gene>
    <name evidence="1" type="ORF">Ctob_014457</name>
</gene>
<evidence type="ECO:0000313" key="2">
    <source>
        <dbReference type="Proteomes" id="UP000037460"/>
    </source>
</evidence>